<keyword evidence="2" id="KW-1185">Reference proteome</keyword>
<name>A0A1J1IH55_9DIPT</name>
<accession>A0A1J1IH55</accession>
<dbReference type="AlphaFoldDB" id="A0A1J1IH55"/>
<reference evidence="1 2" key="1">
    <citation type="submission" date="2015-04" db="EMBL/GenBank/DDBJ databases">
        <authorList>
            <person name="Syromyatnikov M.Y."/>
            <person name="Popov V.N."/>
        </authorList>
    </citation>
    <scope>NUCLEOTIDE SEQUENCE [LARGE SCALE GENOMIC DNA]</scope>
</reference>
<proteinExistence type="predicted"/>
<evidence type="ECO:0000313" key="1">
    <source>
        <dbReference type="EMBL" id="CRK98876.1"/>
    </source>
</evidence>
<gene>
    <name evidence="1" type="ORF">CLUMA_CG012319</name>
</gene>
<sequence length="66" mass="7590">MTSTLYLCTQNNTLTSFHLEKPFRKFIYSTTSTTTVSAPQIFMMKKAQLLVKNDLKAFETPTRPVK</sequence>
<organism evidence="1 2">
    <name type="scientific">Clunio marinus</name>
    <dbReference type="NCBI Taxonomy" id="568069"/>
    <lineage>
        <taxon>Eukaryota</taxon>
        <taxon>Metazoa</taxon>
        <taxon>Ecdysozoa</taxon>
        <taxon>Arthropoda</taxon>
        <taxon>Hexapoda</taxon>
        <taxon>Insecta</taxon>
        <taxon>Pterygota</taxon>
        <taxon>Neoptera</taxon>
        <taxon>Endopterygota</taxon>
        <taxon>Diptera</taxon>
        <taxon>Nematocera</taxon>
        <taxon>Chironomoidea</taxon>
        <taxon>Chironomidae</taxon>
        <taxon>Clunio</taxon>
    </lineage>
</organism>
<protein>
    <submittedName>
        <fullName evidence="1">CLUMA_CG012319, isoform A</fullName>
    </submittedName>
</protein>
<dbReference type="EMBL" id="CVRI01000048">
    <property type="protein sequence ID" value="CRK98876.1"/>
    <property type="molecule type" value="Genomic_DNA"/>
</dbReference>
<dbReference type="Proteomes" id="UP000183832">
    <property type="component" value="Unassembled WGS sequence"/>
</dbReference>
<evidence type="ECO:0000313" key="2">
    <source>
        <dbReference type="Proteomes" id="UP000183832"/>
    </source>
</evidence>